<evidence type="ECO:0008006" key="5">
    <source>
        <dbReference type="Google" id="ProtNLM"/>
    </source>
</evidence>
<evidence type="ECO:0000313" key="4">
    <source>
        <dbReference type="Proteomes" id="UP000322077"/>
    </source>
</evidence>
<evidence type="ECO:0000313" key="3">
    <source>
        <dbReference type="EMBL" id="TZG27911.1"/>
    </source>
</evidence>
<dbReference type="Proteomes" id="UP000322077">
    <property type="component" value="Unassembled WGS sequence"/>
</dbReference>
<reference evidence="3 4" key="1">
    <citation type="submission" date="2019-08" db="EMBL/GenBank/DDBJ databases">
        <authorList>
            <person name="Wang G."/>
            <person name="Xu Z."/>
        </authorList>
    </citation>
    <scope>NUCLEOTIDE SEQUENCE [LARGE SCALE GENOMIC DNA]</scope>
    <source>
        <strain evidence="3 4">ZX</strain>
    </source>
</reference>
<dbReference type="AlphaFoldDB" id="A0A5D9CCP2"/>
<sequence>MATLTNIETGDTKEAPSGYSWTTLLFGPIPAFMRGDIFWGGIMLATDIVTGGLTWLLVWPFLYNGLYYKKLTDAGYKPGRATAKLVNPDMVKAAEAPAPPPTPAAERTRFMPAGSFTPPTPTQKD</sequence>
<comment type="caution">
    <text evidence="3">The sequence shown here is derived from an EMBL/GenBank/DDBJ whole genome shotgun (WGS) entry which is preliminary data.</text>
</comment>
<evidence type="ECO:0000256" key="1">
    <source>
        <dbReference type="SAM" id="MobiDB-lite"/>
    </source>
</evidence>
<keyword evidence="2" id="KW-1133">Transmembrane helix</keyword>
<gene>
    <name evidence="3" type="ORF">FYJ91_10230</name>
</gene>
<keyword evidence="2" id="KW-0812">Transmembrane</keyword>
<evidence type="ECO:0000256" key="2">
    <source>
        <dbReference type="SAM" id="Phobius"/>
    </source>
</evidence>
<keyword evidence="4" id="KW-1185">Reference proteome</keyword>
<organism evidence="3 4">
    <name type="scientific">Sphingomonas montanisoli</name>
    <dbReference type="NCBI Taxonomy" id="2606412"/>
    <lineage>
        <taxon>Bacteria</taxon>
        <taxon>Pseudomonadati</taxon>
        <taxon>Pseudomonadota</taxon>
        <taxon>Alphaproteobacteria</taxon>
        <taxon>Sphingomonadales</taxon>
        <taxon>Sphingomonadaceae</taxon>
        <taxon>Sphingomonas</taxon>
    </lineage>
</organism>
<feature type="region of interest" description="Disordered" evidence="1">
    <location>
        <begin position="93"/>
        <end position="125"/>
    </location>
</feature>
<name>A0A5D9CCP2_9SPHN</name>
<protein>
    <recommendedName>
        <fullName evidence="5">DUF2628 domain-containing protein</fullName>
    </recommendedName>
</protein>
<dbReference type="RefSeq" id="WP_149522124.1">
    <property type="nucleotide sequence ID" value="NZ_VTOU01000002.1"/>
</dbReference>
<proteinExistence type="predicted"/>
<accession>A0A5D9CCP2</accession>
<keyword evidence="2" id="KW-0472">Membrane</keyword>
<dbReference type="EMBL" id="VTOU01000002">
    <property type="protein sequence ID" value="TZG27911.1"/>
    <property type="molecule type" value="Genomic_DNA"/>
</dbReference>
<feature type="transmembrane region" description="Helical" evidence="2">
    <location>
        <begin position="37"/>
        <end position="62"/>
    </location>
</feature>